<evidence type="ECO:0000259" key="8">
    <source>
        <dbReference type="PROSITE" id="PS51352"/>
    </source>
</evidence>
<dbReference type="Gene3D" id="3.40.30.10">
    <property type="entry name" value="Glutaredoxin"/>
    <property type="match status" value="1"/>
</dbReference>
<keyword evidence="2" id="KW-0732">Signal</keyword>
<dbReference type="EMBL" id="QVFV01000002">
    <property type="protein sequence ID" value="RZM79745.1"/>
    <property type="molecule type" value="Genomic_DNA"/>
</dbReference>
<organism evidence="9 10">
    <name type="scientific">Leptolyngbya iicbica LK</name>
    <dbReference type="NCBI Taxonomy" id="2294035"/>
    <lineage>
        <taxon>Bacteria</taxon>
        <taxon>Bacillati</taxon>
        <taxon>Cyanobacteriota</taxon>
        <taxon>Cyanophyceae</taxon>
        <taxon>Leptolyngbyales</taxon>
        <taxon>Leptolyngbyaceae</taxon>
        <taxon>Leptolyngbya group</taxon>
        <taxon>Leptolyngbya</taxon>
        <taxon>Leptolyngbya iicbica</taxon>
    </lineage>
</organism>
<reference evidence="9 10" key="1">
    <citation type="submission" date="2018-11" db="EMBL/GenBank/DDBJ databases">
        <title>Whole genome sequencing of an environmental sample.</title>
        <authorList>
            <person name="Sarangi A.N."/>
            <person name="Singh D."/>
            <person name="Tripathy S."/>
        </authorList>
    </citation>
    <scope>NUCLEOTIDE SEQUENCE [LARGE SCALE GENOMIC DNA]</scope>
    <source>
        <strain evidence="9 10">Lakshadweep</strain>
    </source>
</reference>
<dbReference type="PANTHER" id="PTHR13887:SF14">
    <property type="entry name" value="DISULFIDE BOND FORMATION PROTEIN D"/>
    <property type="match status" value="1"/>
</dbReference>
<evidence type="ECO:0000256" key="6">
    <source>
        <dbReference type="SAM" id="MobiDB-lite"/>
    </source>
</evidence>
<accession>A0A4Q7EEM7</accession>
<dbReference type="AlphaFoldDB" id="A0A4Q7EEM7"/>
<feature type="transmembrane region" description="Helical" evidence="7">
    <location>
        <begin position="31"/>
        <end position="51"/>
    </location>
</feature>
<evidence type="ECO:0000256" key="5">
    <source>
        <dbReference type="ARBA" id="ARBA00023284"/>
    </source>
</evidence>
<evidence type="ECO:0000256" key="2">
    <source>
        <dbReference type="ARBA" id="ARBA00022729"/>
    </source>
</evidence>
<sequence>MSDSSPSPAETNPEPTPETPSESPRPTAKNWPLWLGIGFFGLISVALLVSLGSLMRTEGDASLVADAPDTATAEANPQDDLRAHQALVNEVVADLGRDFLIGDSPTKGNPDAEIIMLEFSDFQCPYCARASEQVEAFMEAHGDEVLLVFKHFPLTSIHPEAIPSALATWAADQQGQFWEFHQALFANQADLGEELYVQIATDLGLDLEQFNRDRASDEAKAALARDLALVQEFQLRSTPTFIMDGLLIPGAVPSEFFAEALTRLQADQ</sequence>
<dbReference type="Proteomes" id="UP000292459">
    <property type="component" value="Unassembled WGS sequence"/>
</dbReference>
<keyword evidence="7" id="KW-1133">Transmembrane helix</keyword>
<proteinExistence type="inferred from homology"/>
<comment type="caution">
    <text evidence="9">The sequence shown here is derived from an EMBL/GenBank/DDBJ whole genome shotgun (WGS) entry which is preliminary data.</text>
</comment>
<feature type="domain" description="Thioredoxin" evidence="8">
    <location>
        <begin position="61"/>
        <end position="266"/>
    </location>
</feature>
<evidence type="ECO:0000313" key="10">
    <source>
        <dbReference type="Proteomes" id="UP000292459"/>
    </source>
</evidence>
<keyword evidence="7" id="KW-0472">Membrane</keyword>
<dbReference type="InterPro" id="IPR013766">
    <property type="entry name" value="Thioredoxin_domain"/>
</dbReference>
<dbReference type="RefSeq" id="WP_052288458.1">
    <property type="nucleotide sequence ID" value="NZ_QVFV01000002.1"/>
</dbReference>
<keyword evidence="7" id="KW-0812">Transmembrane</keyword>
<comment type="similarity">
    <text evidence="1">Belongs to the thioredoxin family. DsbA subfamily.</text>
</comment>
<dbReference type="GO" id="GO:0016853">
    <property type="term" value="F:isomerase activity"/>
    <property type="evidence" value="ECO:0007669"/>
    <property type="project" value="UniProtKB-KW"/>
</dbReference>
<dbReference type="SUPFAM" id="SSF52833">
    <property type="entry name" value="Thioredoxin-like"/>
    <property type="match status" value="1"/>
</dbReference>
<dbReference type="PROSITE" id="PS51352">
    <property type="entry name" value="THIOREDOXIN_2"/>
    <property type="match status" value="1"/>
</dbReference>
<feature type="region of interest" description="Disordered" evidence="6">
    <location>
        <begin position="1"/>
        <end position="27"/>
    </location>
</feature>
<protein>
    <submittedName>
        <fullName evidence="9">Protein-disulfide isomerase</fullName>
    </submittedName>
</protein>
<dbReference type="InterPro" id="IPR012336">
    <property type="entry name" value="Thioredoxin-like_fold"/>
</dbReference>
<evidence type="ECO:0000256" key="7">
    <source>
        <dbReference type="SAM" id="Phobius"/>
    </source>
</evidence>
<evidence type="ECO:0000256" key="3">
    <source>
        <dbReference type="ARBA" id="ARBA00023002"/>
    </source>
</evidence>
<keyword evidence="5" id="KW-0676">Redox-active center</keyword>
<dbReference type="PANTHER" id="PTHR13887">
    <property type="entry name" value="GLUTATHIONE S-TRANSFERASE KAPPA"/>
    <property type="match status" value="1"/>
</dbReference>
<evidence type="ECO:0000256" key="1">
    <source>
        <dbReference type="ARBA" id="ARBA00005791"/>
    </source>
</evidence>
<dbReference type="OrthoDB" id="117402at2"/>
<dbReference type="GO" id="GO:0016491">
    <property type="term" value="F:oxidoreductase activity"/>
    <property type="evidence" value="ECO:0007669"/>
    <property type="project" value="UniProtKB-KW"/>
</dbReference>
<evidence type="ECO:0000313" key="9">
    <source>
        <dbReference type="EMBL" id="RZM79745.1"/>
    </source>
</evidence>
<name>A0A4Q7EEM7_9CYAN</name>
<keyword evidence="3" id="KW-0560">Oxidoreductase</keyword>
<evidence type="ECO:0000256" key="4">
    <source>
        <dbReference type="ARBA" id="ARBA00023157"/>
    </source>
</evidence>
<dbReference type="Pfam" id="PF13462">
    <property type="entry name" value="Thioredoxin_4"/>
    <property type="match status" value="1"/>
</dbReference>
<keyword evidence="10" id="KW-1185">Reference proteome</keyword>
<keyword evidence="9" id="KW-0413">Isomerase</keyword>
<keyword evidence="4" id="KW-1015">Disulfide bond</keyword>
<gene>
    <name evidence="9" type="ORF">DYY88_13725</name>
</gene>
<dbReference type="InterPro" id="IPR036249">
    <property type="entry name" value="Thioredoxin-like_sf"/>
</dbReference>